<protein>
    <recommendedName>
        <fullName evidence="9">Prokaryotic cytochrome C oxidase subunit IV family protein</fullName>
    </recommendedName>
</protein>
<dbReference type="Pfam" id="PF03626">
    <property type="entry name" value="COX4_pro"/>
    <property type="match status" value="1"/>
</dbReference>
<evidence type="ECO:0000256" key="4">
    <source>
        <dbReference type="ARBA" id="ARBA00022989"/>
    </source>
</evidence>
<organism evidence="7 8">
    <name type="scientific">Aeromicrobium alkaliterrae</name>
    <dbReference type="NCBI Taxonomy" id="302168"/>
    <lineage>
        <taxon>Bacteria</taxon>
        <taxon>Bacillati</taxon>
        <taxon>Actinomycetota</taxon>
        <taxon>Actinomycetes</taxon>
        <taxon>Propionibacteriales</taxon>
        <taxon>Nocardioidaceae</taxon>
        <taxon>Aeromicrobium</taxon>
    </lineage>
</organism>
<evidence type="ECO:0000256" key="2">
    <source>
        <dbReference type="ARBA" id="ARBA00022475"/>
    </source>
</evidence>
<feature type="transmembrane region" description="Helical" evidence="6">
    <location>
        <begin position="6"/>
        <end position="27"/>
    </location>
</feature>
<sequence length="90" mass="9831">MTTSPTRLVTIWAGLVAATVLSWLLGVEHAADDVFSREAVAALLVAITAVKVWYVGLDFMEVRESAPWLRWLFTAWLAATSLTLGTLLVV</sequence>
<reference evidence="7 8" key="1">
    <citation type="journal article" date="2019" name="Int. J. Syst. Evol. Microbiol.">
        <title>The Global Catalogue of Microorganisms (GCM) 10K type strain sequencing project: providing services to taxonomists for standard genome sequencing and annotation.</title>
        <authorList>
            <consortium name="The Broad Institute Genomics Platform"/>
            <consortium name="The Broad Institute Genome Sequencing Center for Infectious Disease"/>
            <person name="Wu L."/>
            <person name="Ma J."/>
        </authorList>
    </citation>
    <scope>NUCLEOTIDE SEQUENCE [LARGE SCALE GENOMIC DNA]</scope>
    <source>
        <strain evidence="7 8">JCM 13518</strain>
    </source>
</reference>
<keyword evidence="4 6" id="KW-1133">Transmembrane helix</keyword>
<comment type="caution">
    <text evidence="7">The sequence shown here is derived from an EMBL/GenBank/DDBJ whole genome shotgun (WGS) entry which is preliminary data.</text>
</comment>
<evidence type="ECO:0008006" key="9">
    <source>
        <dbReference type="Google" id="ProtNLM"/>
    </source>
</evidence>
<evidence type="ECO:0000256" key="6">
    <source>
        <dbReference type="SAM" id="Phobius"/>
    </source>
</evidence>
<keyword evidence="8" id="KW-1185">Reference proteome</keyword>
<gene>
    <name evidence="7" type="ORF">GCM10009710_33090</name>
</gene>
<keyword evidence="2" id="KW-1003">Cell membrane</keyword>
<evidence type="ECO:0000256" key="1">
    <source>
        <dbReference type="ARBA" id="ARBA00004651"/>
    </source>
</evidence>
<accession>A0ABN2K8I9</accession>
<feature type="transmembrane region" description="Helical" evidence="6">
    <location>
        <begin position="68"/>
        <end position="89"/>
    </location>
</feature>
<dbReference type="Proteomes" id="UP001501057">
    <property type="component" value="Unassembled WGS sequence"/>
</dbReference>
<dbReference type="RefSeq" id="WP_344203635.1">
    <property type="nucleotide sequence ID" value="NZ_BAAAME010000005.1"/>
</dbReference>
<dbReference type="EMBL" id="BAAAME010000005">
    <property type="protein sequence ID" value="GAA1750565.1"/>
    <property type="molecule type" value="Genomic_DNA"/>
</dbReference>
<comment type="subcellular location">
    <subcellularLocation>
        <location evidence="1">Cell membrane</location>
        <topology evidence="1">Multi-pass membrane protein</topology>
    </subcellularLocation>
</comment>
<evidence type="ECO:0000256" key="5">
    <source>
        <dbReference type="ARBA" id="ARBA00023136"/>
    </source>
</evidence>
<dbReference type="InterPro" id="IPR005171">
    <property type="entry name" value="Cyt_c_oxidase_su4_prok"/>
</dbReference>
<name>A0ABN2K8I9_9ACTN</name>
<evidence type="ECO:0000256" key="3">
    <source>
        <dbReference type="ARBA" id="ARBA00022692"/>
    </source>
</evidence>
<keyword evidence="3 6" id="KW-0812">Transmembrane</keyword>
<feature type="transmembrane region" description="Helical" evidence="6">
    <location>
        <begin position="39"/>
        <end position="56"/>
    </location>
</feature>
<proteinExistence type="predicted"/>
<keyword evidence="5 6" id="KW-0472">Membrane</keyword>
<evidence type="ECO:0000313" key="8">
    <source>
        <dbReference type="Proteomes" id="UP001501057"/>
    </source>
</evidence>
<evidence type="ECO:0000313" key="7">
    <source>
        <dbReference type="EMBL" id="GAA1750565.1"/>
    </source>
</evidence>